<feature type="binding site" evidence="7">
    <location>
        <position position="246"/>
    </location>
    <ligand>
        <name>Zn(2+)</name>
        <dbReference type="ChEBI" id="CHEBI:29105"/>
        <label>3</label>
    </ligand>
</feature>
<name>A0ABD5V945_9EURY</name>
<feature type="binding site" evidence="7">
    <location>
        <position position="128"/>
    </location>
    <ligand>
        <name>Zn(2+)</name>
        <dbReference type="ChEBI" id="CHEBI:29105"/>
        <label>1</label>
    </ligand>
</feature>
<dbReference type="RefSeq" id="WP_336348808.1">
    <property type="nucleotide sequence ID" value="NZ_JAZAQL010000001.1"/>
</dbReference>
<evidence type="ECO:0000256" key="1">
    <source>
        <dbReference type="ARBA" id="ARBA00005340"/>
    </source>
</evidence>
<evidence type="ECO:0000256" key="5">
    <source>
        <dbReference type="ARBA" id="ARBA00022833"/>
    </source>
</evidence>
<accession>A0ABD5V945</accession>
<evidence type="ECO:0000256" key="4">
    <source>
        <dbReference type="ARBA" id="ARBA00022801"/>
    </source>
</evidence>
<organism evidence="9 10">
    <name type="scientific">Halorubellus litoreus</name>
    <dbReference type="NCBI Taxonomy" id="755308"/>
    <lineage>
        <taxon>Archaea</taxon>
        <taxon>Methanobacteriati</taxon>
        <taxon>Methanobacteriota</taxon>
        <taxon>Stenosarchaea group</taxon>
        <taxon>Halobacteria</taxon>
        <taxon>Halobacteriales</taxon>
        <taxon>Halorubellaceae</taxon>
        <taxon>Halorubellus</taxon>
    </lineage>
</organism>
<dbReference type="NCBIfam" id="TIGR00587">
    <property type="entry name" value="nfo"/>
    <property type="match status" value="1"/>
</dbReference>
<protein>
    <recommendedName>
        <fullName evidence="7">Probable endonuclease 4</fullName>
        <ecNumber evidence="7">3.1.21.2</ecNumber>
    </recommendedName>
    <alternativeName>
        <fullName evidence="7">Endodeoxyribonuclease IV</fullName>
    </alternativeName>
    <alternativeName>
        <fullName evidence="7">Endonuclease IV</fullName>
    </alternativeName>
</protein>
<feature type="domain" description="Xylose isomerase-like TIM barrel" evidence="8">
    <location>
        <begin position="46"/>
        <end position="283"/>
    </location>
</feature>
<dbReference type="Pfam" id="PF01261">
    <property type="entry name" value="AP_endonuc_2"/>
    <property type="match status" value="1"/>
</dbReference>
<feature type="binding site" evidence="7">
    <location>
        <position position="231"/>
    </location>
    <ligand>
        <name>Zn(2+)</name>
        <dbReference type="ChEBI" id="CHEBI:29105"/>
        <label>2</label>
    </ligand>
</feature>
<dbReference type="GO" id="GO:0008833">
    <property type="term" value="F:deoxyribonuclease IV (phage-T4-induced) activity"/>
    <property type="evidence" value="ECO:0007669"/>
    <property type="project" value="UniProtKB-UniRule"/>
</dbReference>
<feature type="binding site" evidence="7">
    <location>
        <position position="162"/>
    </location>
    <ligand>
        <name>Zn(2+)</name>
        <dbReference type="ChEBI" id="CHEBI:29105"/>
        <label>1</label>
    </ligand>
</feature>
<feature type="binding site" evidence="7">
    <location>
        <position position="88"/>
    </location>
    <ligand>
        <name>Zn(2+)</name>
        <dbReference type="ChEBI" id="CHEBI:29105"/>
        <label>1</label>
    </ligand>
</feature>
<gene>
    <name evidence="7" type="primary">nfo</name>
    <name evidence="9" type="ORF">ACFQGB_02865</name>
</gene>
<dbReference type="InterPro" id="IPR018246">
    <property type="entry name" value="AP_endonuc_F2_Zn_BS"/>
</dbReference>
<evidence type="ECO:0000313" key="9">
    <source>
        <dbReference type="EMBL" id="MFC6951795.1"/>
    </source>
</evidence>
<dbReference type="SUPFAM" id="SSF51658">
    <property type="entry name" value="Xylose isomerase-like"/>
    <property type="match status" value="1"/>
</dbReference>
<evidence type="ECO:0000256" key="7">
    <source>
        <dbReference type="HAMAP-Rule" id="MF_00152"/>
    </source>
</evidence>
<dbReference type="HAMAP" id="MF_00152">
    <property type="entry name" value="Nfo"/>
    <property type="match status" value="1"/>
</dbReference>
<dbReference type="GO" id="GO:0006281">
    <property type="term" value="P:DNA repair"/>
    <property type="evidence" value="ECO:0007669"/>
    <property type="project" value="UniProtKB-UniRule"/>
</dbReference>
<evidence type="ECO:0000256" key="3">
    <source>
        <dbReference type="ARBA" id="ARBA00022763"/>
    </source>
</evidence>
<keyword evidence="4 7" id="KW-0378">Hydrolase</keyword>
<comment type="catalytic activity">
    <reaction evidence="7">
        <text>Endonucleolytic cleavage to 5'-phosphooligonucleotide end-products.</text>
        <dbReference type="EC" id="3.1.21.2"/>
    </reaction>
</comment>
<dbReference type="SMART" id="SM00518">
    <property type="entry name" value="AP2Ec"/>
    <property type="match status" value="1"/>
</dbReference>
<keyword evidence="5 7" id="KW-0862">Zinc</keyword>
<dbReference type="PANTHER" id="PTHR21445:SF0">
    <property type="entry name" value="APURINIC-APYRIMIDINIC ENDONUCLEASE"/>
    <property type="match status" value="1"/>
</dbReference>
<dbReference type="InterPro" id="IPR001719">
    <property type="entry name" value="AP_endonuc_2"/>
</dbReference>
<keyword evidence="6 7" id="KW-0234">DNA repair</keyword>
<dbReference type="PROSITE" id="PS51432">
    <property type="entry name" value="AP_NUCLEASE_F2_4"/>
    <property type="match status" value="1"/>
</dbReference>
<dbReference type="PROSITE" id="PS00731">
    <property type="entry name" value="AP_NUCLEASE_F2_3"/>
    <property type="match status" value="1"/>
</dbReference>
<comment type="function">
    <text evidence="7">Endonuclease IV plays a role in DNA repair. It cleaves phosphodiester bonds at apurinic or apyrimidinic (AP) sites, generating a 3'-hydroxyl group and a 5'-terminal sugar phosphate.</text>
</comment>
<comment type="similarity">
    <text evidence="1 7">Belongs to the AP endonuclease 2 family.</text>
</comment>
<feature type="binding site" evidence="7">
    <location>
        <position position="244"/>
    </location>
    <ligand>
        <name>Zn(2+)</name>
        <dbReference type="ChEBI" id="CHEBI:29105"/>
        <label>3</label>
    </ligand>
</feature>
<dbReference type="EMBL" id="JBHSXN010000001">
    <property type="protein sequence ID" value="MFC6951795.1"/>
    <property type="molecule type" value="Genomic_DNA"/>
</dbReference>
<proteinExistence type="inferred from homology"/>
<dbReference type="EC" id="3.1.21.2" evidence="7"/>
<dbReference type="PANTHER" id="PTHR21445">
    <property type="entry name" value="ENDONUCLEASE IV ENDODEOXYRIBONUCLEASE IV"/>
    <property type="match status" value="1"/>
</dbReference>
<dbReference type="InterPro" id="IPR013022">
    <property type="entry name" value="Xyl_isomerase-like_TIM-brl"/>
</dbReference>
<reference evidence="9 10" key="1">
    <citation type="journal article" date="2019" name="Int. J. Syst. Evol. Microbiol.">
        <title>The Global Catalogue of Microorganisms (GCM) 10K type strain sequencing project: providing services to taxonomists for standard genome sequencing and annotation.</title>
        <authorList>
            <consortium name="The Broad Institute Genomics Platform"/>
            <consortium name="The Broad Institute Genome Sequencing Center for Infectious Disease"/>
            <person name="Wu L."/>
            <person name="Ma J."/>
        </authorList>
    </citation>
    <scope>NUCLEOTIDE SEQUENCE [LARGE SCALE GENOMIC DNA]</scope>
    <source>
        <strain evidence="9 10">GX26</strain>
    </source>
</reference>
<dbReference type="Gene3D" id="3.20.20.150">
    <property type="entry name" value="Divalent-metal-dependent TIM barrel enzymes"/>
    <property type="match status" value="1"/>
</dbReference>
<evidence type="ECO:0000256" key="6">
    <source>
        <dbReference type="ARBA" id="ARBA00023204"/>
    </source>
</evidence>
<dbReference type="CDD" id="cd00019">
    <property type="entry name" value="AP2Ec"/>
    <property type="match status" value="1"/>
</dbReference>
<evidence type="ECO:0000313" key="10">
    <source>
        <dbReference type="Proteomes" id="UP001596395"/>
    </source>
</evidence>
<keyword evidence="7" id="KW-0540">Nuclease</keyword>
<keyword evidence="7" id="KW-0255">Endonuclease</keyword>
<evidence type="ECO:0000256" key="2">
    <source>
        <dbReference type="ARBA" id="ARBA00022723"/>
    </source>
</evidence>
<comment type="caution">
    <text evidence="9">The sequence shown here is derived from an EMBL/GenBank/DDBJ whole genome shotgun (WGS) entry which is preliminary data.</text>
</comment>
<dbReference type="GO" id="GO:0008270">
    <property type="term" value="F:zinc ion binding"/>
    <property type="evidence" value="ECO:0007669"/>
    <property type="project" value="UniProtKB-UniRule"/>
</dbReference>
<dbReference type="FunFam" id="3.20.20.150:FF:000001">
    <property type="entry name" value="Probable endonuclease 4"/>
    <property type="match status" value="1"/>
</dbReference>
<comment type="cofactor">
    <cofactor evidence="7">
        <name>Zn(2+)</name>
        <dbReference type="ChEBI" id="CHEBI:29105"/>
    </cofactor>
    <text evidence="7">Binds 3 Zn(2+) ions.</text>
</comment>
<feature type="binding site" evidence="7">
    <location>
        <position position="278"/>
    </location>
    <ligand>
        <name>Zn(2+)</name>
        <dbReference type="ChEBI" id="CHEBI:29105"/>
        <label>2</label>
    </ligand>
</feature>
<dbReference type="Proteomes" id="UP001596395">
    <property type="component" value="Unassembled WGS sequence"/>
</dbReference>
<feature type="binding site" evidence="7">
    <location>
        <position position="197"/>
    </location>
    <ligand>
        <name>Zn(2+)</name>
        <dbReference type="ChEBI" id="CHEBI:29105"/>
        <label>3</label>
    </ligand>
</feature>
<feature type="binding site" evidence="7">
    <location>
        <position position="194"/>
    </location>
    <ligand>
        <name>Zn(2+)</name>
        <dbReference type="ChEBI" id="CHEBI:29105"/>
        <label>2</label>
    </ligand>
</feature>
<sequence>MLKVGAHVSTGQHWVEDGDSAYAFTRKSKKADDGIEVTVNNQRVIGGNCGQIFTHSPQVWDHGTLEDDEAAAFRGQTSEHLAGPWVIHSSYLVNLCTPKDDLRAKSIDSMQQEVDAADRLGIEYVNVHLGAHTGAGVEGGIENAASALDELDVPDGVTVLIESDAGSGTKLGGQFEHLASVLEQSEQDLDVCLDTAHTFAAGYDLSSAEAVAETMAEFDDVVGFEHLECVHLNDSKHACGTNKDEHAHVGEGEIGEAGMRAFVNHDAIVDGEVPLVLETPTEDGKSFTWNVERVRELRDDYDA</sequence>
<keyword evidence="10" id="KW-1185">Reference proteome</keyword>
<evidence type="ECO:0000259" key="8">
    <source>
        <dbReference type="Pfam" id="PF01261"/>
    </source>
</evidence>
<dbReference type="InterPro" id="IPR036237">
    <property type="entry name" value="Xyl_isomerase-like_sf"/>
</dbReference>
<dbReference type="AlphaFoldDB" id="A0ABD5V945"/>
<keyword evidence="3 7" id="KW-0227">DNA damage</keyword>
<feature type="binding site" evidence="7">
    <location>
        <position position="162"/>
    </location>
    <ligand>
        <name>Zn(2+)</name>
        <dbReference type="ChEBI" id="CHEBI:29105"/>
        <label>2</label>
    </ligand>
</feature>
<keyword evidence="2 7" id="KW-0479">Metal-binding</keyword>